<gene>
    <name evidence="1" type="ORF">METZ01_LOCUS52478</name>
</gene>
<dbReference type="AlphaFoldDB" id="A0A381S818"/>
<protein>
    <submittedName>
        <fullName evidence="1">Uncharacterized protein</fullName>
    </submittedName>
</protein>
<proteinExistence type="predicted"/>
<organism evidence="1">
    <name type="scientific">marine metagenome</name>
    <dbReference type="NCBI Taxonomy" id="408172"/>
    <lineage>
        <taxon>unclassified sequences</taxon>
        <taxon>metagenomes</taxon>
        <taxon>ecological metagenomes</taxon>
    </lineage>
</organism>
<name>A0A381S818_9ZZZZ</name>
<evidence type="ECO:0000313" key="1">
    <source>
        <dbReference type="EMBL" id="SUZ99624.1"/>
    </source>
</evidence>
<dbReference type="EMBL" id="UINC01002721">
    <property type="protein sequence ID" value="SUZ99624.1"/>
    <property type="molecule type" value="Genomic_DNA"/>
</dbReference>
<reference evidence="1" key="1">
    <citation type="submission" date="2018-05" db="EMBL/GenBank/DDBJ databases">
        <authorList>
            <person name="Lanie J.A."/>
            <person name="Ng W.-L."/>
            <person name="Kazmierczak K.M."/>
            <person name="Andrzejewski T.M."/>
            <person name="Davidsen T.M."/>
            <person name="Wayne K.J."/>
            <person name="Tettelin H."/>
            <person name="Glass J.I."/>
            <person name="Rusch D."/>
            <person name="Podicherti R."/>
            <person name="Tsui H.-C.T."/>
            <person name="Winkler M.E."/>
        </authorList>
    </citation>
    <scope>NUCLEOTIDE SEQUENCE</scope>
</reference>
<sequence length="29" mass="3378">MKTQEVFFVDFIHPTYGLLKGQPVLIDLK</sequence>
<accession>A0A381S818</accession>